<feature type="transmembrane region" description="Helical" evidence="1">
    <location>
        <begin position="735"/>
        <end position="756"/>
    </location>
</feature>
<gene>
    <name evidence="2" type="ORF">H2O64_07275</name>
</gene>
<proteinExistence type="predicted"/>
<feature type="transmembrane region" description="Helical" evidence="1">
    <location>
        <begin position="711"/>
        <end position="730"/>
    </location>
</feature>
<feature type="transmembrane region" description="Helical" evidence="1">
    <location>
        <begin position="762"/>
        <end position="782"/>
    </location>
</feature>
<comment type="caution">
    <text evidence="2">The sequence shown here is derived from an EMBL/GenBank/DDBJ whole genome shotgun (WGS) entry which is preliminary data.</text>
</comment>
<feature type="transmembrane region" description="Helical" evidence="1">
    <location>
        <begin position="442"/>
        <end position="461"/>
    </location>
</feature>
<dbReference type="RefSeq" id="WP_187561503.1">
    <property type="nucleotide sequence ID" value="NZ_JACGWS010000003.1"/>
</dbReference>
<keyword evidence="1" id="KW-0472">Membrane</keyword>
<dbReference type="PANTHER" id="PTHR38434">
    <property type="entry name" value="BLL2549 PROTEIN"/>
    <property type="match status" value="1"/>
</dbReference>
<feature type="transmembrane region" description="Helical" evidence="1">
    <location>
        <begin position="511"/>
        <end position="533"/>
    </location>
</feature>
<feature type="transmembrane region" description="Helical" evidence="1">
    <location>
        <begin position="573"/>
        <end position="592"/>
    </location>
</feature>
<name>A0ABR7Q7K3_9FLAO</name>
<keyword evidence="1" id="KW-1133">Transmembrane helix</keyword>
<accession>A0ABR7Q7K3</accession>
<feature type="transmembrane region" description="Helical" evidence="1">
    <location>
        <begin position="116"/>
        <end position="133"/>
    </location>
</feature>
<dbReference type="EMBL" id="JACGWS010000003">
    <property type="protein sequence ID" value="MBC8754468.1"/>
    <property type="molecule type" value="Genomic_DNA"/>
</dbReference>
<feature type="transmembrane region" description="Helical" evidence="1">
    <location>
        <begin position="414"/>
        <end position="430"/>
    </location>
</feature>
<evidence type="ECO:0000256" key="1">
    <source>
        <dbReference type="SAM" id="Phobius"/>
    </source>
</evidence>
<feature type="transmembrane region" description="Helical" evidence="1">
    <location>
        <begin position="641"/>
        <end position="666"/>
    </location>
</feature>
<feature type="transmembrane region" description="Helical" evidence="1">
    <location>
        <begin position="274"/>
        <end position="292"/>
    </location>
</feature>
<dbReference type="PANTHER" id="PTHR38434:SF1">
    <property type="entry name" value="BLL2549 PROTEIN"/>
    <property type="match status" value="1"/>
</dbReference>
<dbReference type="InterPro" id="IPR019286">
    <property type="entry name" value="DUF2339_TM"/>
</dbReference>
<dbReference type="PIRSF" id="PIRSF035905">
    <property type="entry name" value="UCP035905_mp"/>
    <property type="match status" value="1"/>
</dbReference>
<evidence type="ECO:0000313" key="2">
    <source>
        <dbReference type="EMBL" id="MBC8754468.1"/>
    </source>
</evidence>
<feature type="transmembrane region" description="Helical" evidence="1">
    <location>
        <begin position="298"/>
        <end position="320"/>
    </location>
</feature>
<feature type="transmembrane region" description="Helical" evidence="1">
    <location>
        <begin position="225"/>
        <end position="242"/>
    </location>
</feature>
<feature type="transmembrane region" description="Helical" evidence="1">
    <location>
        <begin position="678"/>
        <end position="699"/>
    </location>
</feature>
<organism evidence="2 3">
    <name type="scientific">Kordia aestuariivivens</name>
    <dbReference type="NCBI Taxonomy" id="2759037"/>
    <lineage>
        <taxon>Bacteria</taxon>
        <taxon>Pseudomonadati</taxon>
        <taxon>Bacteroidota</taxon>
        <taxon>Flavobacteriia</taxon>
        <taxon>Flavobacteriales</taxon>
        <taxon>Flavobacteriaceae</taxon>
        <taxon>Kordia</taxon>
    </lineage>
</organism>
<sequence>MEKPNESIQELLIRLEVLSKKQDQFAEEINDLRFRIETLRASRWSAIAKESSEKEQPVKENSIKVPEVTAIAPQEVIKPEVFQPKVEVETPRHNFNNIPKSPPEKSDLEKFIGENLLNKIGIIITVIGVSIGVKYSIENELISPLMRIILGYLSGIALLGFGIKLKKKYENYSAVLVSGAIAIMYFITYAAHSFYGLIPQIPAFILMVIFTVFGVVTAIHYNRQVIAHIGLVGAYAVPFLLSSNSGNAAVLFSYMTIINIGILVISYKKYWKGLYGSSFGFTWLIYFSWYFSDYTTDRYFGLALLFLSIFFIIFYTIFLAYKVIKKEAYSGIDIVLLFLNTFFFYTLGYFILDRHDIGEQFLGLFTLINALLHCVVAVLLSRQKEIDKNLFYLIVGLAIAFITIAIPVELDGNWVTILWVFQAAILFWIGRTKNHAIYEKLSYPLMLLAFLSIIQDWSVLYVTQYDYYSETSITPILNTNFLGSILFIAAFAYITRLYFKKEYSSPLKLSETVTQMLSFVIPGIFLFSIYYAFRIEIESYWNQLHISSGTRNEGFGVATSVQNLSYNLLKFKTIWVINYTLLFLSVLSFVNIKKIKNELLGYISLGLNGVAIILFLTQGLYALSRLSDSYMREVIGKYEEVGLFAIGIRYVSYFFIILLLVICYRYIREKFIKRDLKIIFDCVLHFTILCILSSELIHWFSMASNAASDKLGLSILWGSYALFTIVLGIWKKKKYLRIGAMALFGITLVKLFLYDIAHLTTIAKTIVFVSLGVLLLIISFLYNKYKSKIFDEV</sequence>
<feature type="transmembrane region" description="Helical" evidence="1">
    <location>
        <begin position="145"/>
        <end position="165"/>
    </location>
</feature>
<reference evidence="2 3" key="1">
    <citation type="submission" date="2020-07" db="EMBL/GenBank/DDBJ databases">
        <title>Description of Kordia aestuariivivens sp. nov., isolated from a tidal flat.</title>
        <authorList>
            <person name="Park S."/>
            <person name="Yoon J.-H."/>
        </authorList>
    </citation>
    <scope>NUCLEOTIDE SEQUENCE [LARGE SCALE GENOMIC DNA]</scope>
    <source>
        <strain evidence="2 3">YSTF-M3</strain>
    </source>
</reference>
<protein>
    <submittedName>
        <fullName evidence="2">DUF2339 domain-containing protein</fullName>
    </submittedName>
</protein>
<feature type="transmembrane region" description="Helical" evidence="1">
    <location>
        <begin position="197"/>
        <end position="218"/>
    </location>
</feature>
<dbReference type="Proteomes" id="UP000619238">
    <property type="component" value="Unassembled WGS sequence"/>
</dbReference>
<feature type="transmembrane region" description="Helical" evidence="1">
    <location>
        <begin position="332"/>
        <end position="352"/>
    </location>
</feature>
<feature type="transmembrane region" description="Helical" evidence="1">
    <location>
        <begin position="481"/>
        <end position="499"/>
    </location>
</feature>
<feature type="transmembrane region" description="Helical" evidence="1">
    <location>
        <begin position="248"/>
        <end position="267"/>
    </location>
</feature>
<dbReference type="InterPro" id="IPR014600">
    <property type="entry name" value="UCP035905_mem"/>
</dbReference>
<evidence type="ECO:0000313" key="3">
    <source>
        <dbReference type="Proteomes" id="UP000619238"/>
    </source>
</evidence>
<feature type="transmembrane region" description="Helical" evidence="1">
    <location>
        <begin position="364"/>
        <end position="381"/>
    </location>
</feature>
<keyword evidence="1" id="KW-0812">Transmembrane</keyword>
<feature type="transmembrane region" description="Helical" evidence="1">
    <location>
        <begin position="599"/>
        <end position="621"/>
    </location>
</feature>
<feature type="transmembrane region" description="Helical" evidence="1">
    <location>
        <begin position="390"/>
        <end position="408"/>
    </location>
</feature>
<dbReference type="Pfam" id="PF10101">
    <property type="entry name" value="DUF2339"/>
    <property type="match status" value="1"/>
</dbReference>
<feature type="transmembrane region" description="Helical" evidence="1">
    <location>
        <begin position="172"/>
        <end position="191"/>
    </location>
</feature>
<keyword evidence="3" id="KW-1185">Reference proteome</keyword>